<evidence type="ECO:0000313" key="3">
    <source>
        <dbReference type="Proteomes" id="UP000183810"/>
    </source>
</evidence>
<dbReference type="AlphaFoldDB" id="A0A1J0VLG6"/>
<evidence type="ECO:0000313" key="2">
    <source>
        <dbReference type="EMBL" id="APE32847.1"/>
    </source>
</evidence>
<dbReference type="Proteomes" id="UP000183810">
    <property type="component" value="Chromosome"/>
</dbReference>
<name>A0A1J0VLG6_9NOCA</name>
<organism evidence="2 3">
    <name type="scientific">Nocardia mangyaensis</name>
    <dbReference type="NCBI Taxonomy" id="2213200"/>
    <lineage>
        <taxon>Bacteria</taxon>
        <taxon>Bacillati</taxon>
        <taxon>Actinomycetota</taxon>
        <taxon>Actinomycetes</taxon>
        <taxon>Mycobacteriales</taxon>
        <taxon>Nocardiaceae</taxon>
        <taxon>Nocardia</taxon>
    </lineage>
</organism>
<dbReference type="InterPro" id="IPR024072">
    <property type="entry name" value="DHFR-like_dom_sf"/>
</dbReference>
<dbReference type="RefSeq" id="WP_071925868.1">
    <property type="nucleotide sequence ID" value="NZ_CP018082.1"/>
</dbReference>
<dbReference type="Gene3D" id="3.40.430.10">
    <property type="entry name" value="Dihydrofolate Reductase, subunit A"/>
    <property type="match status" value="1"/>
</dbReference>
<dbReference type="EMBL" id="CP018082">
    <property type="protein sequence ID" value="APE32847.1"/>
    <property type="molecule type" value="Genomic_DNA"/>
</dbReference>
<dbReference type="GO" id="GO:0008703">
    <property type="term" value="F:5-amino-6-(5-phosphoribosylamino)uracil reductase activity"/>
    <property type="evidence" value="ECO:0007669"/>
    <property type="project" value="InterPro"/>
</dbReference>
<dbReference type="InterPro" id="IPR002734">
    <property type="entry name" value="RibDG_C"/>
</dbReference>
<dbReference type="Pfam" id="PF01872">
    <property type="entry name" value="RibD_C"/>
    <property type="match status" value="1"/>
</dbReference>
<keyword evidence="3" id="KW-1185">Reference proteome</keyword>
<dbReference type="PANTHER" id="PTHR38011">
    <property type="entry name" value="DIHYDROFOLATE REDUCTASE FAMILY PROTEIN (AFU_ORTHOLOGUE AFUA_8G06820)"/>
    <property type="match status" value="1"/>
</dbReference>
<protein>
    <submittedName>
        <fullName evidence="2">Deaminase</fullName>
    </submittedName>
</protein>
<feature type="domain" description="Bacterial bifunctional deaminase-reductase C-terminal" evidence="1">
    <location>
        <begin position="3"/>
        <end position="171"/>
    </location>
</feature>
<dbReference type="GO" id="GO:0009231">
    <property type="term" value="P:riboflavin biosynthetic process"/>
    <property type="evidence" value="ECO:0007669"/>
    <property type="project" value="InterPro"/>
</dbReference>
<gene>
    <name evidence="2" type="ORF">BOX37_01415</name>
</gene>
<dbReference type="KEGG" id="nsl:BOX37_01415"/>
<reference evidence="2" key="1">
    <citation type="submission" date="2016-11" db="EMBL/GenBank/DDBJ databases">
        <authorList>
            <person name="Jaros S."/>
            <person name="Januszkiewicz K."/>
            <person name="Wedrychowicz H."/>
        </authorList>
    </citation>
    <scope>NUCLEOTIDE SEQUENCE [LARGE SCALE GENOMIC DNA]</scope>
    <source>
        <strain evidence="2">Y48</strain>
    </source>
</reference>
<dbReference type="PANTHER" id="PTHR38011:SF11">
    <property type="entry name" value="2,5-DIAMINO-6-RIBOSYLAMINO-4(3H)-PYRIMIDINONE 5'-PHOSPHATE REDUCTASE"/>
    <property type="match status" value="1"/>
</dbReference>
<dbReference type="OrthoDB" id="195113at2"/>
<accession>A0A1J0VLG6</accession>
<dbReference type="InterPro" id="IPR050765">
    <property type="entry name" value="Riboflavin_Biosynth_HTPR"/>
</dbReference>
<evidence type="ECO:0000259" key="1">
    <source>
        <dbReference type="Pfam" id="PF01872"/>
    </source>
</evidence>
<sequence length="190" mass="21127">MRKLVYYIGVSLDGYIAGPGGEVDFYPTPPSYIEWMTPEFPDAMPTHLRPHVGLDPELPAKHWDTVLMGRGTYILPGEHVESPFQHMKQYVVSSSLDQAEHPGVEIFAGDPVELVRELKQLDGKDIWLCGGGNLAGQLIDEIDSMILKTYPVVAGDGVSVFGGVFKPTYFSPVRRKEFDNGAQVTWFERG</sequence>
<dbReference type="SUPFAM" id="SSF53597">
    <property type="entry name" value="Dihydrofolate reductase-like"/>
    <property type="match status" value="1"/>
</dbReference>
<proteinExistence type="predicted"/>